<gene>
    <name evidence="1" type="ORF">VIBNISOn1_1840007</name>
</gene>
<reference evidence="1 2" key="1">
    <citation type="journal article" date="2013" name="ISME J.">
        <title>Comparative genomics of pathogenic lineages of Vibrio nigripulchritudo identifies virulence-associated traits.</title>
        <authorList>
            <person name="Goudenege D."/>
            <person name="Labreuche Y."/>
            <person name="Krin E."/>
            <person name="Ansquer D."/>
            <person name="Mangenot S."/>
            <person name="Calteau A."/>
            <person name="Medigue C."/>
            <person name="Mazel D."/>
            <person name="Polz M.F."/>
            <person name="Le Roux F."/>
        </authorList>
    </citation>
    <scope>NUCLEOTIDE SEQUENCE [LARGE SCALE GENOMIC DNA]</scope>
    <source>
        <strain evidence="1 2">SOn1</strain>
    </source>
</reference>
<evidence type="ECO:0000313" key="1">
    <source>
        <dbReference type="EMBL" id="CCO46624.1"/>
    </source>
</evidence>
<organism evidence="1 2">
    <name type="scientific">Vibrio nigripulchritudo SOn1</name>
    <dbReference type="NCBI Taxonomy" id="1238450"/>
    <lineage>
        <taxon>Bacteria</taxon>
        <taxon>Pseudomonadati</taxon>
        <taxon>Pseudomonadota</taxon>
        <taxon>Gammaproteobacteria</taxon>
        <taxon>Vibrionales</taxon>
        <taxon>Vibrionaceae</taxon>
        <taxon>Vibrio</taxon>
    </lineage>
</organism>
<protein>
    <submittedName>
        <fullName evidence="1">Gp6</fullName>
    </submittedName>
</protein>
<sequence>MNNYEHQLVQSIIYHNDDRLEELDLSFLKEATFIETTTLDGPKLIIEYDDKEQFLRDDLAIKERAVFTVVLSDPVNQDALNWETDWVVMTMPASEGGTITFNLLLKSLHDLKQPSPNARFFVKESVSKVLRQLVPDLPLDVGTFPIRLDFHLLPAQRPSRLIRQMAKELGALVFIRRGTLVFRTLKELQERAPTHLYHYNDTRQQYQISQYTLPNDSSLIEDLIQRRFVGWDDKKGMVYSGKYSAAPIEHSGVTSKFVLDNLSKIPIPVLDAYMLGNGGLRAGDVIEIVWNRSDLERPIDESLPTLIVIGLAAHSYKGKKYYNRIKGILNKHQ</sequence>
<dbReference type="AlphaFoldDB" id="A0AAV2VPR0"/>
<comment type="caution">
    <text evidence="1">The sequence shown here is derived from an EMBL/GenBank/DDBJ whole genome shotgun (WGS) entry which is preliminary data.</text>
</comment>
<accession>A0AAV2VPR0</accession>
<dbReference type="EMBL" id="CAOF01000095">
    <property type="protein sequence ID" value="CCO46624.1"/>
    <property type="molecule type" value="Genomic_DNA"/>
</dbReference>
<dbReference type="Proteomes" id="UP000018211">
    <property type="component" value="Unassembled WGS sequence"/>
</dbReference>
<name>A0AAV2VPR0_9VIBR</name>
<proteinExistence type="predicted"/>
<dbReference type="RefSeq" id="WP_022611682.1">
    <property type="nucleotide sequence ID" value="NZ_LK391965.1"/>
</dbReference>
<evidence type="ECO:0000313" key="2">
    <source>
        <dbReference type="Proteomes" id="UP000018211"/>
    </source>
</evidence>